<proteinExistence type="predicted"/>
<dbReference type="EMBL" id="ABVL01000010">
    <property type="protein sequence ID" value="EDY18895.1"/>
    <property type="molecule type" value="Genomic_DNA"/>
</dbReference>
<evidence type="ECO:0000313" key="3">
    <source>
        <dbReference type="EMBL" id="EDY18895.1"/>
    </source>
</evidence>
<evidence type="ECO:0000313" key="4">
    <source>
        <dbReference type="Proteomes" id="UP000005824"/>
    </source>
</evidence>
<dbReference type="CDD" id="cd00156">
    <property type="entry name" value="REC"/>
    <property type="match status" value="1"/>
</dbReference>
<dbReference type="InterPro" id="IPR025497">
    <property type="entry name" value="PatA-like_N"/>
</dbReference>
<evidence type="ECO:0000256" key="1">
    <source>
        <dbReference type="PROSITE-ProRule" id="PRU00169"/>
    </source>
</evidence>
<keyword evidence="4" id="KW-1185">Reference proteome</keyword>
<gene>
    <name evidence="3" type="ORF">CfE428DRAFT_3553</name>
</gene>
<dbReference type="InterPro" id="IPR011006">
    <property type="entry name" value="CheY-like_superfamily"/>
</dbReference>
<dbReference type="Pfam" id="PF14332">
    <property type="entry name" value="DUF4388"/>
    <property type="match status" value="1"/>
</dbReference>
<dbReference type="InParanoid" id="B4D3R5"/>
<reference evidence="3 4" key="1">
    <citation type="journal article" date="2011" name="J. Bacteriol.">
        <title>Genome sequence of Chthoniobacter flavus Ellin428, an aerobic heterotrophic soil bacterium.</title>
        <authorList>
            <person name="Kant R."/>
            <person name="van Passel M.W."/>
            <person name="Palva A."/>
            <person name="Lucas S."/>
            <person name="Lapidus A."/>
            <person name="Glavina Del Rio T."/>
            <person name="Dalin E."/>
            <person name="Tice H."/>
            <person name="Bruce D."/>
            <person name="Goodwin L."/>
            <person name="Pitluck S."/>
            <person name="Larimer F.W."/>
            <person name="Land M.L."/>
            <person name="Hauser L."/>
            <person name="Sangwan P."/>
            <person name="de Vos W.M."/>
            <person name="Janssen P.H."/>
            <person name="Smidt H."/>
        </authorList>
    </citation>
    <scope>NUCLEOTIDE SEQUENCE [LARGE SCALE GENOMIC DNA]</scope>
    <source>
        <strain evidence="3 4">Ellin428</strain>
    </source>
</reference>
<feature type="modified residue" description="4-aspartylphosphate" evidence="1">
    <location>
        <position position="112"/>
    </location>
</feature>
<dbReference type="SUPFAM" id="SSF52172">
    <property type="entry name" value="CheY-like"/>
    <property type="match status" value="1"/>
</dbReference>
<dbReference type="PANTHER" id="PTHR36304">
    <property type="entry name" value="DOMAIN GTPASE-ACTIVATING PROTEIN, PUTATIVE-RELATED-RELATED"/>
    <property type="match status" value="1"/>
</dbReference>
<evidence type="ECO:0000259" key="2">
    <source>
        <dbReference type="PROSITE" id="PS50110"/>
    </source>
</evidence>
<dbReference type="GO" id="GO:0000160">
    <property type="term" value="P:phosphorelay signal transduction system"/>
    <property type="evidence" value="ECO:0007669"/>
    <property type="project" value="InterPro"/>
</dbReference>
<dbReference type="InterPro" id="IPR001789">
    <property type="entry name" value="Sig_transdc_resp-reg_receiver"/>
</dbReference>
<dbReference type="SMART" id="SM00448">
    <property type="entry name" value="REC"/>
    <property type="match status" value="1"/>
</dbReference>
<feature type="domain" description="Response regulatory" evidence="2">
    <location>
        <begin position="61"/>
        <end position="177"/>
    </location>
</feature>
<dbReference type="Gene3D" id="3.40.50.2300">
    <property type="match status" value="1"/>
</dbReference>
<sequence length="293" mass="32243">MGKNYITEFVLFCSIRVTKAAFCGGKSGKYVKVPGNMPLVASSLLMSHKRFTTPMVPKHPIIFLLEDCPTTGLLIERAVMHEMPNVRLLWALSVEEAKARAEGLLIDLFIVDINLPDGNGLDFMWKMAVEHPSARAIVMTSSPLPEHAALTAALGALHFLEKPLHIPTFIDQLRSALDLVSIDDGKGDFHAILKNVTPSDILQLKCLTNATTVVEFVSEQHVGRVRFEDGEIVDASAGALQGVEAVYEIIGWKRGQVIEHPCVGFARRTIECSWESLLMDAAQRLDERRSAAA</sequence>
<comment type="caution">
    <text evidence="3">The sequence shown here is derived from an EMBL/GenBank/DDBJ whole genome shotgun (WGS) entry which is preliminary data.</text>
</comment>
<dbReference type="PANTHER" id="PTHR36304:SF4">
    <property type="entry name" value="DUF4388 DOMAIN-CONTAINING PROTEIN"/>
    <property type="match status" value="1"/>
</dbReference>
<keyword evidence="1" id="KW-0597">Phosphoprotein</keyword>
<organism evidence="3 4">
    <name type="scientific">Chthoniobacter flavus Ellin428</name>
    <dbReference type="NCBI Taxonomy" id="497964"/>
    <lineage>
        <taxon>Bacteria</taxon>
        <taxon>Pseudomonadati</taxon>
        <taxon>Verrucomicrobiota</taxon>
        <taxon>Spartobacteria</taxon>
        <taxon>Chthoniobacterales</taxon>
        <taxon>Chthoniobacteraceae</taxon>
        <taxon>Chthoniobacter</taxon>
    </lineage>
</organism>
<dbReference type="STRING" id="497964.CfE428DRAFT_3553"/>
<dbReference type="Proteomes" id="UP000005824">
    <property type="component" value="Unassembled WGS sequence"/>
</dbReference>
<name>B4D3R5_9BACT</name>
<accession>B4D3R5</accession>
<dbReference type="Pfam" id="PF00072">
    <property type="entry name" value="Response_reg"/>
    <property type="match status" value="1"/>
</dbReference>
<protein>
    <submittedName>
        <fullName evidence="3">Response regulator receiver protein</fullName>
    </submittedName>
</protein>
<dbReference type="eggNOG" id="COG2204">
    <property type="taxonomic scope" value="Bacteria"/>
</dbReference>
<dbReference type="AlphaFoldDB" id="B4D3R5"/>
<dbReference type="PROSITE" id="PS50110">
    <property type="entry name" value="RESPONSE_REGULATORY"/>
    <property type="match status" value="1"/>
</dbReference>